<proteinExistence type="inferred from homology"/>
<organism evidence="4 5">
    <name type="scientific">Lentzea jiangxiensis</name>
    <dbReference type="NCBI Taxonomy" id="641025"/>
    <lineage>
        <taxon>Bacteria</taxon>
        <taxon>Bacillati</taxon>
        <taxon>Actinomycetota</taxon>
        <taxon>Actinomycetes</taxon>
        <taxon>Pseudonocardiales</taxon>
        <taxon>Pseudonocardiaceae</taxon>
        <taxon>Lentzea</taxon>
    </lineage>
</organism>
<keyword evidence="3" id="KW-0349">Heme</keyword>
<dbReference type="SUPFAM" id="SSF48264">
    <property type="entry name" value="Cytochrome P450"/>
    <property type="match status" value="1"/>
</dbReference>
<dbReference type="PROSITE" id="PS00086">
    <property type="entry name" value="CYTOCHROME_P450"/>
    <property type="match status" value="1"/>
</dbReference>
<evidence type="ECO:0000256" key="1">
    <source>
        <dbReference type="ARBA" id="ARBA00001971"/>
    </source>
</evidence>
<evidence type="ECO:0000313" key="4">
    <source>
        <dbReference type="EMBL" id="SDP80177.1"/>
    </source>
</evidence>
<sequence>MTTTPFLAPLRRTLGSLSELKEFSTDPCRAMDRLHARHGPVSWLGAGPVRFALLLGQESTGFVLAHPELFSWQRAFGSLVPLAGPGALLVNDGERHRRLRRLVQPAFTARRAAGHTATVRRHVDRVVGAWRAGEVVEVHRQFRFALRDAMVEILFGPGALARADSLRGHLQTIHQAVDAGPLLRKVQGLGTPSWKRAVAAREAVRCWVAEEGERRRSGGAPAGADVMSTLLAGGAEGVPPLTDDEICDQLISFWEAAAETTSATFAWSLYSSLSDRAVWDAIAAEAGSGDDPVAAPNGLSYVDRVVQETLRLYPATVVVARAVATEFTFAGQRFPIGTKLLISPYHTHRLESLWEEPLRFDPGRWDTTRPDFRKPPPDAFLPFGGGPHRCVGAILATTVVRTALARVAGRAELRLLHGNAEPSGLIGMRPKHGLTVQVRAVASAREERR</sequence>
<dbReference type="GO" id="GO:0005506">
    <property type="term" value="F:iron ion binding"/>
    <property type="evidence" value="ECO:0007669"/>
    <property type="project" value="InterPro"/>
</dbReference>
<keyword evidence="3" id="KW-0560">Oxidoreductase</keyword>
<accession>A0A1H0VNU0</accession>
<dbReference type="GO" id="GO:0020037">
    <property type="term" value="F:heme binding"/>
    <property type="evidence" value="ECO:0007669"/>
    <property type="project" value="InterPro"/>
</dbReference>
<dbReference type="Pfam" id="PF00067">
    <property type="entry name" value="p450"/>
    <property type="match status" value="1"/>
</dbReference>
<dbReference type="Gene3D" id="1.10.630.10">
    <property type="entry name" value="Cytochrome P450"/>
    <property type="match status" value="1"/>
</dbReference>
<dbReference type="GO" id="GO:0016705">
    <property type="term" value="F:oxidoreductase activity, acting on paired donors, with incorporation or reduction of molecular oxygen"/>
    <property type="evidence" value="ECO:0007669"/>
    <property type="project" value="InterPro"/>
</dbReference>
<evidence type="ECO:0000256" key="3">
    <source>
        <dbReference type="RuleBase" id="RU000461"/>
    </source>
</evidence>
<dbReference type="PANTHER" id="PTHR24305">
    <property type="entry name" value="CYTOCHROME P450"/>
    <property type="match status" value="1"/>
</dbReference>
<comment type="cofactor">
    <cofactor evidence="1">
        <name>heme</name>
        <dbReference type="ChEBI" id="CHEBI:30413"/>
    </cofactor>
</comment>
<dbReference type="InterPro" id="IPR050121">
    <property type="entry name" value="Cytochrome_P450_monoxygenase"/>
</dbReference>
<dbReference type="InterPro" id="IPR036396">
    <property type="entry name" value="Cyt_P450_sf"/>
</dbReference>
<evidence type="ECO:0008006" key="6">
    <source>
        <dbReference type="Google" id="ProtNLM"/>
    </source>
</evidence>
<dbReference type="RefSeq" id="WP_090102048.1">
    <property type="nucleotide sequence ID" value="NZ_FNIX01000015.1"/>
</dbReference>
<dbReference type="PANTHER" id="PTHR24305:SF166">
    <property type="entry name" value="CYTOCHROME P450 12A4, MITOCHONDRIAL-RELATED"/>
    <property type="match status" value="1"/>
</dbReference>
<dbReference type="InterPro" id="IPR001128">
    <property type="entry name" value="Cyt_P450"/>
</dbReference>
<dbReference type="PRINTS" id="PR00359">
    <property type="entry name" value="BP450"/>
</dbReference>
<dbReference type="EMBL" id="FNIX01000015">
    <property type="protein sequence ID" value="SDP80177.1"/>
    <property type="molecule type" value="Genomic_DNA"/>
</dbReference>
<dbReference type="InterPro" id="IPR017972">
    <property type="entry name" value="Cyt_P450_CS"/>
</dbReference>
<dbReference type="InterPro" id="IPR002397">
    <property type="entry name" value="Cyt_P450_B"/>
</dbReference>
<dbReference type="PRINTS" id="PR00385">
    <property type="entry name" value="P450"/>
</dbReference>
<keyword evidence="3" id="KW-0503">Monooxygenase</keyword>
<dbReference type="Proteomes" id="UP000199691">
    <property type="component" value="Unassembled WGS sequence"/>
</dbReference>
<comment type="similarity">
    <text evidence="2 3">Belongs to the cytochrome P450 family.</text>
</comment>
<keyword evidence="3" id="KW-0479">Metal-binding</keyword>
<dbReference type="AlphaFoldDB" id="A0A1H0VNU0"/>
<reference evidence="5" key="1">
    <citation type="submission" date="2016-10" db="EMBL/GenBank/DDBJ databases">
        <authorList>
            <person name="Varghese N."/>
            <person name="Submissions S."/>
        </authorList>
    </citation>
    <scope>NUCLEOTIDE SEQUENCE [LARGE SCALE GENOMIC DNA]</scope>
    <source>
        <strain evidence="5">CGMCC 4.6609</strain>
    </source>
</reference>
<dbReference type="STRING" id="641025.SAMN05421507_11535"/>
<dbReference type="GO" id="GO:0004497">
    <property type="term" value="F:monooxygenase activity"/>
    <property type="evidence" value="ECO:0007669"/>
    <property type="project" value="UniProtKB-KW"/>
</dbReference>
<evidence type="ECO:0000313" key="5">
    <source>
        <dbReference type="Proteomes" id="UP000199691"/>
    </source>
</evidence>
<protein>
    <recommendedName>
        <fullName evidence="6">Cytochrome P450</fullName>
    </recommendedName>
</protein>
<keyword evidence="3" id="KW-0408">Iron</keyword>
<keyword evidence="5" id="KW-1185">Reference proteome</keyword>
<gene>
    <name evidence="4" type="ORF">SAMN05421507_11535</name>
</gene>
<dbReference type="OrthoDB" id="5290182at2"/>
<evidence type="ECO:0000256" key="2">
    <source>
        <dbReference type="ARBA" id="ARBA00010617"/>
    </source>
</evidence>
<name>A0A1H0VNU0_9PSEU</name>